<evidence type="ECO:0000256" key="7">
    <source>
        <dbReference type="ARBA" id="ARBA00022475"/>
    </source>
</evidence>
<evidence type="ECO:0000313" key="23">
    <source>
        <dbReference type="EMBL" id="GAB1301264.1"/>
    </source>
</evidence>
<evidence type="ECO:0000256" key="16">
    <source>
        <dbReference type="PROSITE-ProRule" id="PRU00192"/>
    </source>
</evidence>
<dbReference type="PROSITE" id="PS50002">
    <property type="entry name" value="SH3"/>
    <property type="match status" value="1"/>
</dbReference>
<evidence type="ECO:0000256" key="19">
    <source>
        <dbReference type="SAM" id="MobiDB-lite"/>
    </source>
</evidence>
<dbReference type="SUPFAM" id="SSF103657">
    <property type="entry name" value="BAR/IMD domain-like"/>
    <property type="match status" value="1"/>
</dbReference>
<dbReference type="InterPro" id="IPR031160">
    <property type="entry name" value="F_BAR_dom"/>
</dbReference>
<dbReference type="EMBL" id="BAAFST010000017">
    <property type="protein sequence ID" value="GAB1301264.1"/>
    <property type="molecule type" value="Genomic_DNA"/>
</dbReference>
<evidence type="ECO:0000259" key="20">
    <source>
        <dbReference type="PROSITE" id="PS50002"/>
    </source>
</evidence>
<dbReference type="CDD" id="cd11628">
    <property type="entry name" value="HR1_CIP4_FNBP1L"/>
    <property type="match status" value="1"/>
</dbReference>
<feature type="compositionally biased region" description="Low complexity" evidence="19">
    <location>
        <begin position="487"/>
        <end position="500"/>
    </location>
</feature>
<feature type="compositionally biased region" description="Basic residues" evidence="19">
    <location>
        <begin position="342"/>
        <end position="351"/>
    </location>
</feature>
<dbReference type="InterPro" id="IPR027267">
    <property type="entry name" value="AH/BAR_dom_sf"/>
</dbReference>
<sequence length="593" mass="67572">MDQFEVLERHTQWGLDLLDKYVKFVKERAEVEQAYAKQLRSLVKKYLPKRPTKDDPEVKFSQQQSFVQLLQEVNDFAGQRELVAESLGVRVCLELAKYSQEMKQERKMHFQEGRRAQQQLENGFKQLENSKRKFERDCREAEKAAHTAERLDQDINATKADVEKVCNRVRSLTGLCRLSAARPAPDWDLYPAVPTAQAKQQAHLRNHMAEESKNEYAAQLQRFNRDQAHFYFSQMPQIFDKLQDMDERRATRLGAGYGLLSEAELQVVPIIGKCLEGMKVAAESVDAKNDSQILIELHKSGFARPGDLEFEDFSQVMNRVPSDSSLGTPDGRPELRAASSRSRAKRWPFGKKNKISKSVKPRLASFRSLRGGRGTVVTEDFSHLPPEQQRKRLQQQLEERNRELQKELDQREALKKMKDVYEKTPQMGDPASLEPRIAETLSNIERLRLEVQKYEAWLAEAENRVLSNRGDSLSRHTRPPDPPTTAPPDSSSSSNNSGSQDNKDSSEEPPSGEGQDAPIYTEFDEDFEEPASPIGQCVAIYHFEGSSEGTVSMSEGEDLSLMEEDKGDGWTRVRRKEGGEGYVPTSYLRVTLN</sequence>
<evidence type="ECO:0000256" key="15">
    <source>
        <dbReference type="ARBA" id="ARBA00023228"/>
    </source>
</evidence>
<feature type="domain" description="REM-1" evidence="22">
    <location>
        <begin position="383"/>
        <end position="460"/>
    </location>
</feature>
<dbReference type="InterPro" id="IPR057871">
    <property type="entry name" value="HR1_CIP4_FNBP1L"/>
</dbReference>
<evidence type="ECO:0000256" key="12">
    <source>
        <dbReference type="ARBA" id="ARBA00023121"/>
    </source>
</evidence>
<evidence type="ECO:0000256" key="18">
    <source>
        <dbReference type="SAM" id="Coils"/>
    </source>
</evidence>
<dbReference type="Pfam" id="PF25610">
    <property type="entry name" value="HR1_TOCA"/>
    <property type="match status" value="1"/>
</dbReference>
<comment type="similarity">
    <text evidence="5">Belongs to the FNBP1 family.</text>
</comment>
<evidence type="ECO:0000256" key="6">
    <source>
        <dbReference type="ARBA" id="ARBA00022443"/>
    </source>
</evidence>
<dbReference type="Proteomes" id="UP001623349">
    <property type="component" value="Unassembled WGS sequence"/>
</dbReference>
<comment type="caution">
    <text evidence="23">The sequence shown here is derived from an EMBL/GenBank/DDBJ whole genome shotgun (WGS) entry which is preliminary data.</text>
</comment>
<evidence type="ECO:0000259" key="21">
    <source>
        <dbReference type="PROSITE" id="PS51741"/>
    </source>
</evidence>
<feature type="coiled-coil region" evidence="18">
    <location>
        <begin position="387"/>
        <end position="464"/>
    </location>
</feature>
<evidence type="ECO:0000256" key="9">
    <source>
        <dbReference type="ARBA" id="ARBA00022553"/>
    </source>
</evidence>
<protein>
    <submittedName>
        <fullName evidence="23">Cdc42-interacting protein 4</fullName>
    </submittedName>
</protein>
<evidence type="ECO:0000256" key="2">
    <source>
        <dbReference type="ARBA" id="ARBA00004245"/>
    </source>
</evidence>
<dbReference type="PANTHER" id="PTHR15735">
    <property type="entry name" value="FCH AND DOUBLE SH3 DOMAINS PROTEIN"/>
    <property type="match status" value="1"/>
</dbReference>
<feature type="region of interest" description="Disordered" evidence="19">
    <location>
        <begin position="468"/>
        <end position="531"/>
    </location>
</feature>
<keyword evidence="10" id="KW-0254">Endocytosis</keyword>
<dbReference type="InterPro" id="IPR001060">
    <property type="entry name" value="FCH_dom"/>
</dbReference>
<name>A0ABQ0FPV7_APOSI</name>
<evidence type="ECO:0000256" key="3">
    <source>
        <dbReference type="ARBA" id="ARBA00004371"/>
    </source>
</evidence>
<dbReference type="Gene3D" id="1.20.1270.60">
    <property type="entry name" value="Arfaptin homology (AH) domain/BAR domain"/>
    <property type="match status" value="1"/>
</dbReference>
<keyword evidence="11 17" id="KW-0175">Coiled coil</keyword>
<evidence type="ECO:0000256" key="8">
    <source>
        <dbReference type="ARBA" id="ARBA00022490"/>
    </source>
</evidence>
<dbReference type="SMART" id="SM00326">
    <property type="entry name" value="SH3"/>
    <property type="match status" value="1"/>
</dbReference>
<dbReference type="InterPro" id="IPR001452">
    <property type="entry name" value="SH3_domain"/>
</dbReference>
<keyword evidence="24" id="KW-1185">Reference proteome</keyword>
<keyword evidence="13" id="KW-0472">Membrane</keyword>
<feature type="domain" description="SH3" evidence="20">
    <location>
        <begin position="532"/>
        <end position="593"/>
    </location>
</feature>
<comment type="subcellular location">
    <subcellularLocation>
        <location evidence="1">Cell membrane</location>
    </subcellularLocation>
    <subcellularLocation>
        <location evidence="4">Cytoplasm</location>
        <location evidence="4">Cell cortex</location>
    </subcellularLocation>
    <subcellularLocation>
        <location evidence="2">Cytoplasm</location>
        <location evidence="2">Cytoskeleton</location>
    </subcellularLocation>
    <subcellularLocation>
        <location evidence="3">Lysosome</location>
    </subcellularLocation>
</comment>
<feature type="coiled-coil region" evidence="18">
    <location>
        <begin position="117"/>
        <end position="168"/>
    </location>
</feature>
<keyword evidence="8" id="KW-0963">Cytoplasm</keyword>
<accession>A0ABQ0FPV7</accession>
<keyword evidence="14" id="KW-0206">Cytoskeleton</keyword>
<keyword evidence="12" id="KW-0446">Lipid-binding</keyword>
<dbReference type="InterPro" id="IPR036028">
    <property type="entry name" value="SH3-like_dom_sf"/>
</dbReference>
<evidence type="ECO:0000256" key="13">
    <source>
        <dbReference type="ARBA" id="ARBA00023136"/>
    </source>
</evidence>
<dbReference type="InterPro" id="IPR011072">
    <property type="entry name" value="HR1_rho-bd"/>
</dbReference>
<evidence type="ECO:0000259" key="22">
    <source>
        <dbReference type="PROSITE" id="PS51860"/>
    </source>
</evidence>
<evidence type="ECO:0000256" key="5">
    <source>
        <dbReference type="ARBA" id="ARBA00009426"/>
    </source>
</evidence>
<dbReference type="Gene3D" id="2.30.30.40">
    <property type="entry name" value="SH3 Domains"/>
    <property type="match status" value="1"/>
</dbReference>
<keyword evidence="6 16" id="KW-0728">SH3 domain</keyword>
<evidence type="ECO:0000256" key="10">
    <source>
        <dbReference type="ARBA" id="ARBA00022583"/>
    </source>
</evidence>
<dbReference type="PROSITE" id="PS51860">
    <property type="entry name" value="REM_1"/>
    <property type="match status" value="1"/>
</dbReference>
<keyword evidence="9" id="KW-0597">Phosphoprotein</keyword>
<dbReference type="CDD" id="cd07653">
    <property type="entry name" value="F-BAR_CIP4-like"/>
    <property type="match status" value="1"/>
</dbReference>
<evidence type="ECO:0000256" key="11">
    <source>
        <dbReference type="ARBA" id="ARBA00023054"/>
    </source>
</evidence>
<keyword evidence="7" id="KW-1003">Cell membrane</keyword>
<evidence type="ECO:0000256" key="4">
    <source>
        <dbReference type="ARBA" id="ARBA00004544"/>
    </source>
</evidence>
<dbReference type="PANTHER" id="PTHR15735:SF17">
    <property type="entry name" value="CDC42-INTERACTING PROTEIN 4"/>
    <property type="match status" value="1"/>
</dbReference>
<dbReference type="SUPFAM" id="SSF50044">
    <property type="entry name" value="SH3-domain"/>
    <property type="match status" value="1"/>
</dbReference>
<dbReference type="Pfam" id="PF00611">
    <property type="entry name" value="FCH"/>
    <property type="match status" value="1"/>
</dbReference>
<dbReference type="SMART" id="SM00055">
    <property type="entry name" value="FCH"/>
    <property type="match status" value="1"/>
</dbReference>
<organism evidence="23 24">
    <name type="scientific">Apodemus speciosus</name>
    <name type="common">Large Japanese field mouse</name>
    <dbReference type="NCBI Taxonomy" id="105296"/>
    <lineage>
        <taxon>Eukaryota</taxon>
        <taxon>Metazoa</taxon>
        <taxon>Chordata</taxon>
        <taxon>Craniata</taxon>
        <taxon>Vertebrata</taxon>
        <taxon>Euteleostomi</taxon>
        <taxon>Mammalia</taxon>
        <taxon>Eutheria</taxon>
        <taxon>Euarchontoglires</taxon>
        <taxon>Glires</taxon>
        <taxon>Rodentia</taxon>
        <taxon>Myomorpha</taxon>
        <taxon>Muroidea</taxon>
        <taxon>Muridae</taxon>
        <taxon>Murinae</taxon>
        <taxon>Apodemus</taxon>
    </lineage>
</organism>
<dbReference type="Gene3D" id="6.10.140.470">
    <property type="match status" value="1"/>
</dbReference>
<dbReference type="InterPro" id="IPR057870">
    <property type="entry name" value="HR1_TOCA"/>
</dbReference>
<dbReference type="Pfam" id="PF00018">
    <property type="entry name" value="SH3_1"/>
    <property type="match status" value="1"/>
</dbReference>
<dbReference type="PROSITE" id="PS51741">
    <property type="entry name" value="F_BAR"/>
    <property type="match status" value="1"/>
</dbReference>
<feature type="domain" description="F-BAR" evidence="21">
    <location>
        <begin position="1"/>
        <end position="290"/>
    </location>
</feature>
<evidence type="ECO:0000256" key="1">
    <source>
        <dbReference type="ARBA" id="ARBA00004236"/>
    </source>
</evidence>
<evidence type="ECO:0000313" key="24">
    <source>
        <dbReference type="Proteomes" id="UP001623349"/>
    </source>
</evidence>
<dbReference type="CDD" id="cd11911">
    <property type="entry name" value="SH3_CIP4-like"/>
    <property type="match status" value="1"/>
</dbReference>
<feature type="region of interest" description="Disordered" evidence="19">
    <location>
        <begin position="319"/>
        <end position="351"/>
    </location>
</feature>
<evidence type="ECO:0000256" key="14">
    <source>
        <dbReference type="ARBA" id="ARBA00023212"/>
    </source>
</evidence>
<reference evidence="23 24" key="1">
    <citation type="submission" date="2024-08" db="EMBL/GenBank/DDBJ databases">
        <title>The draft genome of Apodemus speciosus.</title>
        <authorList>
            <person name="Nabeshima K."/>
            <person name="Suzuki S."/>
            <person name="Onuma M."/>
        </authorList>
    </citation>
    <scope>NUCLEOTIDE SEQUENCE [LARGE SCALE GENOMIC DNA]</scope>
    <source>
        <strain evidence="23">IB14-021</strain>
    </source>
</reference>
<gene>
    <name evidence="23" type="ORF">APTSU1_001650200</name>
</gene>
<keyword evidence="15" id="KW-0458">Lysosome</keyword>
<proteinExistence type="inferred from homology"/>
<evidence type="ECO:0000256" key="17">
    <source>
        <dbReference type="PROSITE-ProRule" id="PRU01077"/>
    </source>
</evidence>